<dbReference type="Proteomes" id="UP001055804">
    <property type="component" value="Unassembled WGS sequence"/>
</dbReference>
<organism evidence="8 9">
    <name type="scientific">Futiania mangrovi</name>
    <dbReference type="NCBI Taxonomy" id="2959716"/>
    <lineage>
        <taxon>Bacteria</taxon>
        <taxon>Pseudomonadati</taxon>
        <taxon>Pseudomonadota</taxon>
        <taxon>Alphaproteobacteria</taxon>
        <taxon>Futianiales</taxon>
        <taxon>Futianiaceae</taxon>
        <taxon>Futiania</taxon>
    </lineage>
</organism>
<dbReference type="GO" id="GO:0008236">
    <property type="term" value="F:serine-type peptidase activity"/>
    <property type="evidence" value="ECO:0007669"/>
    <property type="project" value="UniProtKB-KW"/>
</dbReference>
<dbReference type="PRINTS" id="PR00839">
    <property type="entry name" value="V8PROTEASE"/>
</dbReference>
<dbReference type="InterPro" id="IPR043504">
    <property type="entry name" value="Peptidase_S1_PA_chymotrypsin"/>
</dbReference>
<protein>
    <recommendedName>
        <fullName evidence="7">Serine protease</fullName>
        <ecNumber evidence="7">3.4.21.-</ecNumber>
    </recommendedName>
</protein>
<keyword evidence="9" id="KW-1185">Reference proteome</keyword>
<dbReference type="AlphaFoldDB" id="A0A9J6PIX4"/>
<keyword evidence="6 7" id="KW-0720">Serine protease</keyword>
<evidence type="ECO:0000313" key="8">
    <source>
        <dbReference type="EMBL" id="MCP1337739.1"/>
    </source>
</evidence>
<dbReference type="PANTHER" id="PTHR43019:SF23">
    <property type="entry name" value="PROTEASE DO-LIKE 5, CHLOROPLASTIC"/>
    <property type="match status" value="1"/>
</dbReference>
<accession>A0A9J6PIX4</accession>
<dbReference type="SUPFAM" id="SSF50494">
    <property type="entry name" value="Trypsin-like serine proteases"/>
    <property type="match status" value="1"/>
</dbReference>
<evidence type="ECO:0000256" key="5">
    <source>
        <dbReference type="ARBA" id="ARBA00022801"/>
    </source>
</evidence>
<dbReference type="PANTHER" id="PTHR43019">
    <property type="entry name" value="SERINE ENDOPROTEASE DEGS"/>
    <property type="match status" value="1"/>
</dbReference>
<evidence type="ECO:0000256" key="6">
    <source>
        <dbReference type="ARBA" id="ARBA00022825"/>
    </source>
</evidence>
<dbReference type="EC" id="3.4.21.-" evidence="7"/>
<dbReference type="InterPro" id="IPR009003">
    <property type="entry name" value="Peptidase_S1_PA"/>
</dbReference>
<evidence type="ECO:0000256" key="1">
    <source>
        <dbReference type="ARBA" id="ARBA00004613"/>
    </source>
</evidence>
<name>A0A9J6PIX4_9PROT</name>
<dbReference type="EMBL" id="JAMZFT010000004">
    <property type="protein sequence ID" value="MCP1337739.1"/>
    <property type="molecule type" value="Genomic_DNA"/>
</dbReference>
<evidence type="ECO:0000256" key="3">
    <source>
        <dbReference type="ARBA" id="ARBA00022670"/>
    </source>
</evidence>
<evidence type="ECO:0000313" key="9">
    <source>
        <dbReference type="Proteomes" id="UP001055804"/>
    </source>
</evidence>
<comment type="similarity">
    <text evidence="2 7">Belongs to the peptidase S1B family.</text>
</comment>
<dbReference type="Pfam" id="PF13365">
    <property type="entry name" value="Trypsin_2"/>
    <property type="match status" value="1"/>
</dbReference>
<dbReference type="RefSeq" id="WP_269333704.1">
    <property type="nucleotide sequence ID" value="NZ_JAMZFT010000004.1"/>
</dbReference>
<evidence type="ECO:0000256" key="7">
    <source>
        <dbReference type="RuleBase" id="RU004296"/>
    </source>
</evidence>
<evidence type="ECO:0000256" key="2">
    <source>
        <dbReference type="ARBA" id="ARBA00008764"/>
    </source>
</evidence>
<evidence type="ECO:0000256" key="4">
    <source>
        <dbReference type="ARBA" id="ARBA00022729"/>
    </source>
</evidence>
<reference evidence="8" key="1">
    <citation type="submission" date="2022-06" db="EMBL/GenBank/DDBJ databases">
        <title>Isolation and Genomics of Futiania mangrovii gen. nov., sp. nov., a Rare and Metabolically-versatile member in the Class Alphaproteobacteria.</title>
        <authorList>
            <person name="Liu L."/>
            <person name="Huang W.-C."/>
            <person name="Pan J."/>
            <person name="Li J."/>
            <person name="Huang Y."/>
            <person name="Du H."/>
            <person name="Liu Y."/>
            <person name="Li M."/>
        </authorList>
    </citation>
    <scope>NUCLEOTIDE SEQUENCE</scope>
    <source>
        <strain evidence="8">FT118</strain>
    </source>
</reference>
<comment type="subcellular location">
    <subcellularLocation>
        <location evidence="1">Secreted</location>
    </subcellularLocation>
</comment>
<dbReference type="Gene3D" id="2.40.10.10">
    <property type="entry name" value="Trypsin-like serine proteases"/>
    <property type="match status" value="2"/>
</dbReference>
<keyword evidence="5 7" id="KW-0378">Hydrolase</keyword>
<keyword evidence="4" id="KW-0732">Signal</keyword>
<sequence length="328" mass="35581">MHPHDKRRRLLGLVRNCRPGWIARGGRLDTGKTYRAVHAHTESAPEAAALTAEMADLTERLTEATPPEALTDRDTLVLEAIVHTELRPAVLVQDGQFLPMPEEWAHLEGHRAAIEHALARTGRIEAEGDIDLDWVGTGFVIAEDLVATNRHVVETFASHDPVHGWHIREGVGVRVDFAEEIGGLQTREVAVTGIWGVHTHFDIAVLQMAPGGCPSPLPHAAQPARAGADVVALGYPAFDSRRNDAEVMQRIFRGIYNVKRVLPGRILSRELALYTLRHDASTLGGSSGSPVIDPATGAVVGIHFGGRYLMWNEAVDLTPRPTPSSGGS</sequence>
<keyword evidence="3 7" id="KW-0645">Protease</keyword>
<dbReference type="InterPro" id="IPR008256">
    <property type="entry name" value="Peptidase_S1B"/>
</dbReference>
<dbReference type="GO" id="GO:0006508">
    <property type="term" value="P:proteolysis"/>
    <property type="evidence" value="ECO:0007669"/>
    <property type="project" value="UniProtKB-KW"/>
</dbReference>
<gene>
    <name evidence="8" type="ORF">NJQ99_15055</name>
</gene>
<dbReference type="GO" id="GO:0005576">
    <property type="term" value="C:extracellular region"/>
    <property type="evidence" value="ECO:0007669"/>
    <property type="project" value="UniProtKB-SubCell"/>
</dbReference>
<comment type="caution">
    <text evidence="8">The sequence shown here is derived from an EMBL/GenBank/DDBJ whole genome shotgun (WGS) entry which is preliminary data.</text>
</comment>
<proteinExistence type="inferred from homology"/>